<accession>A0AAV1CUE2</accession>
<dbReference type="PANTHER" id="PTHR31807:SF37">
    <property type="entry name" value="HAUS AUGMIN-LIKE COMPLEX SUBUNIT 8"/>
    <property type="match status" value="1"/>
</dbReference>
<evidence type="ECO:0000256" key="2">
    <source>
        <dbReference type="SAM" id="MobiDB-lite"/>
    </source>
</evidence>
<name>A0AAV1CUE2_OLDCO</name>
<feature type="compositionally biased region" description="Polar residues" evidence="2">
    <location>
        <begin position="7"/>
        <end position="18"/>
    </location>
</feature>
<dbReference type="Pfam" id="PF04484">
    <property type="entry name" value="QWRF"/>
    <property type="match status" value="1"/>
</dbReference>
<feature type="region of interest" description="Disordered" evidence="2">
    <location>
        <begin position="159"/>
        <end position="262"/>
    </location>
</feature>
<feature type="compositionally biased region" description="Low complexity" evidence="2">
    <location>
        <begin position="330"/>
        <end position="380"/>
    </location>
</feature>
<dbReference type="GO" id="GO:0005737">
    <property type="term" value="C:cytoplasm"/>
    <property type="evidence" value="ECO:0007669"/>
    <property type="project" value="TreeGrafter"/>
</dbReference>
<keyword evidence="4" id="KW-1185">Reference proteome</keyword>
<dbReference type="GO" id="GO:0051225">
    <property type="term" value="P:spindle assembly"/>
    <property type="evidence" value="ECO:0007669"/>
    <property type="project" value="TreeGrafter"/>
</dbReference>
<organism evidence="3 4">
    <name type="scientific">Oldenlandia corymbosa var. corymbosa</name>
    <dbReference type="NCBI Taxonomy" id="529605"/>
    <lineage>
        <taxon>Eukaryota</taxon>
        <taxon>Viridiplantae</taxon>
        <taxon>Streptophyta</taxon>
        <taxon>Embryophyta</taxon>
        <taxon>Tracheophyta</taxon>
        <taxon>Spermatophyta</taxon>
        <taxon>Magnoliopsida</taxon>
        <taxon>eudicotyledons</taxon>
        <taxon>Gunneridae</taxon>
        <taxon>Pentapetalae</taxon>
        <taxon>asterids</taxon>
        <taxon>lamiids</taxon>
        <taxon>Gentianales</taxon>
        <taxon>Rubiaceae</taxon>
        <taxon>Rubioideae</taxon>
        <taxon>Spermacoceae</taxon>
        <taxon>Hedyotis-Oldenlandia complex</taxon>
        <taxon>Oldenlandia</taxon>
    </lineage>
</organism>
<dbReference type="InterPro" id="IPR007573">
    <property type="entry name" value="QWRF"/>
</dbReference>
<feature type="region of interest" description="Disordered" evidence="2">
    <location>
        <begin position="1"/>
        <end position="131"/>
    </location>
</feature>
<protein>
    <submittedName>
        <fullName evidence="3">OLC1v1035470C1</fullName>
    </submittedName>
</protein>
<feature type="compositionally biased region" description="Pro residues" evidence="2">
    <location>
        <begin position="89"/>
        <end position="100"/>
    </location>
</feature>
<sequence length="608" mass="66713">MDLYELQQHSLQKQSTVETPRPPLGPAEKNNGTTTRRSRTREVSSRYKSPTPVASSGPRRFPSPTVTRTTTSNVSNPKRAISAERRRPSTPPSPPSPSPSTPVQDTSTEMLGGSKKVVASSRMPESLWPSTMRSLNVSFQSDSFSLPISKREKAVTHVLTDRTLRPSSNVARKQSEITSASRKSTPERKRSPLKGKNSSDQSENFRPVEGVHSRLVEQHRWPSRTGGKISSSSTNKSIDLGDKVSRIPSLPHSGSGIPSLRRWSLDGMTKPLQKSASDLLAQVTADQGGKQSSVDDNSLELNKSASSASLDTTRLLNPAVRSQSLPVHGSRPASPNRASASLSSVSRAASPLRTKTSTTVPSRGPSPSRSRTSSPLRQSSNPTSVLSYIVDIKKGKKTANHIEDVHQLRLLYNRQLQWRFANARAEVALQSQEEQAELTLNGVWRIISDLRQSIMEKRTQLQQLMLKLKLFRVLNYQLAYLDEWSLIDGDHADSLSQIIRDLQTSTLRLPVTGGARVDIQSVKAAVSSAVDVMQAMGSSICHVLTEVEEMNSLISELADVTSQERAMLDECEALLVSNGAMQAMENSLRTNAIQMKEAWGKDQLIFGN</sequence>
<dbReference type="GO" id="GO:0008017">
    <property type="term" value="F:microtubule binding"/>
    <property type="evidence" value="ECO:0007669"/>
    <property type="project" value="TreeGrafter"/>
</dbReference>
<feature type="compositionally biased region" description="Low complexity" evidence="2">
    <location>
        <begin position="58"/>
        <end position="77"/>
    </location>
</feature>
<proteinExistence type="inferred from homology"/>
<feature type="compositionally biased region" description="Basic and acidic residues" evidence="2">
    <location>
        <begin position="209"/>
        <end position="220"/>
    </location>
</feature>
<dbReference type="AlphaFoldDB" id="A0AAV1CUE2"/>
<dbReference type="EMBL" id="OX459120">
    <property type="protein sequence ID" value="CAI9098763.1"/>
    <property type="molecule type" value="Genomic_DNA"/>
</dbReference>
<gene>
    <name evidence="3" type="ORF">OLC1_LOCUS8902</name>
</gene>
<feature type="compositionally biased region" description="Polar residues" evidence="2">
    <location>
        <begin position="228"/>
        <end position="237"/>
    </location>
</feature>
<evidence type="ECO:0000256" key="1">
    <source>
        <dbReference type="ARBA" id="ARBA00010016"/>
    </source>
</evidence>
<reference evidence="3" key="1">
    <citation type="submission" date="2023-03" db="EMBL/GenBank/DDBJ databases">
        <authorList>
            <person name="Julca I."/>
        </authorList>
    </citation>
    <scope>NUCLEOTIDE SEQUENCE</scope>
</reference>
<dbReference type="GO" id="GO:0005880">
    <property type="term" value="C:nuclear microtubule"/>
    <property type="evidence" value="ECO:0007669"/>
    <property type="project" value="TreeGrafter"/>
</dbReference>
<dbReference type="Proteomes" id="UP001161247">
    <property type="component" value="Chromosome 3"/>
</dbReference>
<feature type="region of interest" description="Disordered" evidence="2">
    <location>
        <begin position="305"/>
        <end position="381"/>
    </location>
</feature>
<evidence type="ECO:0000313" key="4">
    <source>
        <dbReference type="Proteomes" id="UP001161247"/>
    </source>
</evidence>
<comment type="similarity">
    <text evidence="1">Belongs to the QWRF family.</text>
</comment>
<feature type="compositionally biased region" description="Polar residues" evidence="2">
    <location>
        <begin position="305"/>
        <end position="325"/>
    </location>
</feature>
<evidence type="ECO:0000313" key="3">
    <source>
        <dbReference type="EMBL" id="CAI9098763.1"/>
    </source>
</evidence>
<feature type="compositionally biased region" description="Polar residues" evidence="2">
    <location>
        <begin position="165"/>
        <end position="183"/>
    </location>
</feature>
<dbReference type="PANTHER" id="PTHR31807">
    <property type="entry name" value="AUGMIN FAMILY MEMBER"/>
    <property type="match status" value="1"/>
</dbReference>